<dbReference type="Pfam" id="PF07690">
    <property type="entry name" value="MFS_1"/>
    <property type="match status" value="1"/>
</dbReference>
<feature type="transmembrane region" description="Helical" evidence="7">
    <location>
        <begin position="124"/>
        <end position="143"/>
    </location>
</feature>
<dbReference type="PANTHER" id="PTHR43791">
    <property type="entry name" value="PERMEASE-RELATED"/>
    <property type="match status" value="1"/>
</dbReference>
<evidence type="ECO:0000256" key="5">
    <source>
        <dbReference type="ARBA" id="ARBA00023136"/>
    </source>
</evidence>
<feature type="transmembrane region" description="Helical" evidence="7">
    <location>
        <begin position="360"/>
        <end position="379"/>
    </location>
</feature>
<evidence type="ECO:0000256" key="4">
    <source>
        <dbReference type="ARBA" id="ARBA00022989"/>
    </source>
</evidence>
<feature type="transmembrane region" description="Helical" evidence="7">
    <location>
        <begin position="206"/>
        <end position="225"/>
    </location>
</feature>
<keyword evidence="4 7" id="KW-1133">Transmembrane helix</keyword>
<keyword evidence="5 7" id="KW-0472">Membrane</keyword>
<evidence type="ECO:0000256" key="7">
    <source>
        <dbReference type="SAM" id="Phobius"/>
    </source>
</evidence>
<protein>
    <submittedName>
        <fullName evidence="8">Sucrose/H+ symporter, plant</fullName>
    </submittedName>
</protein>
<feature type="transmembrane region" description="Helical" evidence="7">
    <location>
        <begin position="385"/>
        <end position="405"/>
    </location>
</feature>
<organism evidence="8 9">
    <name type="scientific">Penicillium camemberti (strain FM 013)</name>
    <dbReference type="NCBI Taxonomy" id="1429867"/>
    <lineage>
        <taxon>Eukaryota</taxon>
        <taxon>Fungi</taxon>
        <taxon>Dikarya</taxon>
        <taxon>Ascomycota</taxon>
        <taxon>Pezizomycotina</taxon>
        <taxon>Eurotiomycetes</taxon>
        <taxon>Eurotiomycetidae</taxon>
        <taxon>Eurotiales</taxon>
        <taxon>Aspergillaceae</taxon>
        <taxon>Penicillium</taxon>
    </lineage>
</organism>
<feature type="transmembrane region" description="Helical" evidence="7">
    <location>
        <begin position="149"/>
        <end position="171"/>
    </location>
</feature>
<name>A0A0G4P6M4_PENC3</name>
<dbReference type="SUPFAM" id="SSF103473">
    <property type="entry name" value="MFS general substrate transporter"/>
    <property type="match status" value="1"/>
</dbReference>
<feature type="transmembrane region" description="Helical" evidence="7">
    <location>
        <begin position="95"/>
        <end position="117"/>
    </location>
</feature>
<feature type="transmembrane region" description="Helical" evidence="7">
    <location>
        <begin position="417"/>
        <end position="437"/>
    </location>
</feature>
<keyword evidence="9" id="KW-1185">Reference proteome</keyword>
<evidence type="ECO:0000313" key="8">
    <source>
        <dbReference type="EMBL" id="CRL21975.1"/>
    </source>
</evidence>
<feature type="transmembrane region" description="Helical" evidence="7">
    <location>
        <begin position="449"/>
        <end position="472"/>
    </location>
</feature>
<dbReference type="AlphaFoldDB" id="A0A0G4P6M4"/>
<evidence type="ECO:0000256" key="3">
    <source>
        <dbReference type="ARBA" id="ARBA00022692"/>
    </source>
</evidence>
<accession>A0A0G4P6M4</accession>
<evidence type="ECO:0000256" key="1">
    <source>
        <dbReference type="ARBA" id="ARBA00004141"/>
    </source>
</evidence>
<feature type="transmembrane region" description="Helical" evidence="7">
    <location>
        <begin position="237"/>
        <end position="258"/>
    </location>
</feature>
<comment type="subcellular location">
    <subcellularLocation>
        <location evidence="1">Membrane</location>
        <topology evidence="1">Multi-pass membrane protein</topology>
    </subcellularLocation>
</comment>
<proteinExistence type="predicted"/>
<evidence type="ECO:0000256" key="2">
    <source>
        <dbReference type="ARBA" id="ARBA00022448"/>
    </source>
</evidence>
<dbReference type="PANTHER" id="PTHR43791:SF3">
    <property type="entry name" value="MAJOR FACILITATOR SUPERFAMILY (MFS) PROFILE DOMAIN-CONTAINING PROTEIN"/>
    <property type="match status" value="1"/>
</dbReference>
<dbReference type="InterPro" id="IPR036259">
    <property type="entry name" value="MFS_trans_sf"/>
</dbReference>
<evidence type="ECO:0000313" key="9">
    <source>
        <dbReference type="Proteomes" id="UP000053732"/>
    </source>
</evidence>
<dbReference type="Gene3D" id="1.20.1250.20">
    <property type="entry name" value="MFS general substrate transporter like domains"/>
    <property type="match status" value="2"/>
</dbReference>
<reference evidence="8 9" key="1">
    <citation type="journal article" date="2014" name="Nat. Commun.">
        <title>Multiple recent horizontal transfers of a large genomic region in cheese making fungi.</title>
        <authorList>
            <person name="Cheeseman K."/>
            <person name="Ropars J."/>
            <person name="Renault P."/>
            <person name="Dupont J."/>
            <person name="Gouzy J."/>
            <person name="Branca A."/>
            <person name="Abraham A.L."/>
            <person name="Ceppi M."/>
            <person name="Conseiller E."/>
            <person name="Debuchy R."/>
            <person name="Malagnac F."/>
            <person name="Goarin A."/>
            <person name="Silar P."/>
            <person name="Lacoste S."/>
            <person name="Sallet E."/>
            <person name="Bensimon A."/>
            <person name="Giraud T."/>
            <person name="Brygoo Y."/>
        </authorList>
    </citation>
    <scope>NUCLEOTIDE SEQUENCE [LARGE SCALE GENOMIC DNA]</scope>
    <source>
        <strain evidence="9">FM 013</strain>
    </source>
</reference>
<keyword evidence="2" id="KW-0813">Transport</keyword>
<dbReference type="GO" id="GO:0016020">
    <property type="term" value="C:membrane"/>
    <property type="evidence" value="ECO:0007669"/>
    <property type="project" value="UniProtKB-SubCell"/>
</dbReference>
<feature type="region of interest" description="Disordered" evidence="6">
    <location>
        <begin position="1"/>
        <end position="26"/>
    </location>
</feature>
<dbReference type="Proteomes" id="UP000053732">
    <property type="component" value="Unassembled WGS sequence"/>
</dbReference>
<dbReference type="InterPro" id="IPR011701">
    <property type="entry name" value="MFS"/>
</dbReference>
<keyword evidence="3 7" id="KW-0812">Transmembrane</keyword>
<gene>
    <name evidence="8" type="ORF">PCAMFM013_S006g000515</name>
</gene>
<sequence>MAAVNFDPEKSFSALSEPQTNTEDEKKNYLVQQEPDADEVYTVAEQRKIIHKVDRRLLILMGLMQAVSFLDRANIANAAVAGMTKTLQLGVGTRYSIVLLVFFAPYIVLQFPASIAVRKLGPRWFLSTIVFLWGIVMICFAFAQKWTSLIPLRFLIGALEAGCFPSQYYLISSWYSRCMPPNPTHIKLDHPLIHSTEDDLYKRTSVFYLLGVLGSAVSGVLGLAFSKMDGLGNYSGWRWIFIMEGIITCLIGLAGYVFMVDFPDKAHKAWGFLTQDESAYITRRINRDRQDAELESFSWNKCTTMQSYSVGFFLPVILNSELKFSSAAAQGLSTPPYLIAMILMFIEGWLSDKLRIRSPVLYFNSCLSIVGLCLMAWATVPRVQYFGAILTTAGSSGNLPAVMVFQANNIRGSWKRAFCSASMIGFGGTGGIVGSLVFRSEDSPKYLPGIYACLTANGIILITTTTLVIYFITRNRLADRGLVVIENLPSFRYAI</sequence>
<dbReference type="EMBL" id="HG793139">
    <property type="protein sequence ID" value="CRL21975.1"/>
    <property type="molecule type" value="Genomic_DNA"/>
</dbReference>
<evidence type="ECO:0000256" key="6">
    <source>
        <dbReference type="SAM" id="MobiDB-lite"/>
    </source>
</evidence>
<dbReference type="GO" id="GO:0022857">
    <property type="term" value="F:transmembrane transporter activity"/>
    <property type="evidence" value="ECO:0007669"/>
    <property type="project" value="InterPro"/>
</dbReference>